<proteinExistence type="predicted"/>
<gene>
    <name evidence="1" type="ORF">T10_6616</name>
</gene>
<sequence>MSPSNFGSGTGRSLPSCDCGTNFSVNAGFTAGSLLVSFSFKKVSALVRVVNTSLPNSRHS</sequence>
<keyword evidence="2" id="KW-1185">Reference proteome</keyword>
<evidence type="ECO:0000313" key="1">
    <source>
        <dbReference type="EMBL" id="KRZ65684.1"/>
    </source>
</evidence>
<accession>A0A0V1M1G0</accession>
<name>A0A0V1M1G0_9BILA</name>
<dbReference type="AlphaFoldDB" id="A0A0V1M1G0"/>
<comment type="caution">
    <text evidence="1">The sequence shown here is derived from an EMBL/GenBank/DDBJ whole genome shotgun (WGS) entry which is preliminary data.</text>
</comment>
<dbReference type="Proteomes" id="UP000054843">
    <property type="component" value="Unassembled WGS sequence"/>
</dbReference>
<evidence type="ECO:0000313" key="2">
    <source>
        <dbReference type="Proteomes" id="UP000054843"/>
    </source>
</evidence>
<reference evidence="1 2" key="1">
    <citation type="submission" date="2015-01" db="EMBL/GenBank/DDBJ databases">
        <title>Evolution of Trichinella species and genotypes.</title>
        <authorList>
            <person name="Korhonen P.K."/>
            <person name="Edoardo P."/>
            <person name="Giuseppe L.R."/>
            <person name="Gasser R.B."/>
        </authorList>
    </citation>
    <scope>NUCLEOTIDE SEQUENCE [LARGE SCALE GENOMIC DNA]</scope>
    <source>
        <strain evidence="1">ISS1980</strain>
    </source>
</reference>
<protein>
    <submittedName>
        <fullName evidence="1">Uncharacterized protein</fullName>
    </submittedName>
</protein>
<organism evidence="1 2">
    <name type="scientific">Trichinella papuae</name>
    <dbReference type="NCBI Taxonomy" id="268474"/>
    <lineage>
        <taxon>Eukaryota</taxon>
        <taxon>Metazoa</taxon>
        <taxon>Ecdysozoa</taxon>
        <taxon>Nematoda</taxon>
        <taxon>Enoplea</taxon>
        <taxon>Dorylaimia</taxon>
        <taxon>Trichinellida</taxon>
        <taxon>Trichinellidae</taxon>
        <taxon>Trichinella</taxon>
    </lineage>
</organism>
<dbReference type="EMBL" id="JYDO01000309">
    <property type="protein sequence ID" value="KRZ65684.1"/>
    <property type="molecule type" value="Genomic_DNA"/>
</dbReference>